<reference evidence="3 4" key="1">
    <citation type="journal article" date="2016" name="Int. J. Mol. Sci.">
        <title>Comparative genomics of the extreme acidophile Acidithiobacillus thiooxidans reveals intraspecific divergence and niche adaptation.</title>
        <authorList>
            <person name="Zhang X."/>
            <person name="Feng X."/>
            <person name="Tao J."/>
            <person name="Ma L."/>
            <person name="Xiao Y."/>
            <person name="Liang Y."/>
            <person name="Liu X."/>
            <person name="Yin H."/>
        </authorList>
    </citation>
    <scope>NUCLEOTIDE SEQUENCE [LARGE SCALE GENOMIC DNA]</scope>
    <source>
        <strain evidence="3 4">A02</strain>
    </source>
</reference>
<feature type="compositionally biased region" description="Basic and acidic residues" evidence="1">
    <location>
        <begin position="1"/>
        <end position="10"/>
    </location>
</feature>
<sequence length="228" mass="24655">MELRDGDKVAFRQNQKDQGITNGMQGTVNIDENGKTSIKTDTGQEIEIAKNLAQTLDYSYARTVHSSQGATVERAIVVGEASRVATAESAYVACSREKTGLQIITDDTEKLGKAWGKFAERQNALDAAKQNAPQTLEEIQKARMAAGKEIGSVGDLAQVRAMGNAQHAELPSVAQAQEKEADKLSGIAQNGDASDSSITNENETPEQKLQQETEQQEIQQEPEMEMGS</sequence>
<dbReference type="SUPFAM" id="SSF52540">
    <property type="entry name" value="P-loop containing nucleoside triphosphate hydrolases"/>
    <property type="match status" value="1"/>
</dbReference>
<dbReference type="EMBL" id="LWSA01000160">
    <property type="protein sequence ID" value="OCX71709.1"/>
    <property type="molecule type" value="Genomic_DNA"/>
</dbReference>
<organism evidence="3 4">
    <name type="scientific">Acidithiobacillus thiooxidans</name>
    <name type="common">Thiobacillus thiooxidans</name>
    <dbReference type="NCBI Taxonomy" id="930"/>
    <lineage>
        <taxon>Bacteria</taxon>
        <taxon>Pseudomonadati</taxon>
        <taxon>Pseudomonadota</taxon>
        <taxon>Acidithiobacillia</taxon>
        <taxon>Acidithiobacillales</taxon>
        <taxon>Acidithiobacillaceae</taxon>
        <taxon>Acidithiobacillus</taxon>
    </lineage>
</organism>
<name>A0A1C2I6T5_ACITH</name>
<protein>
    <recommendedName>
        <fullName evidence="2">(+)RNA virus helicase C-terminal domain-containing protein</fullName>
    </recommendedName>
</protein>
<gene>
    <name evidence="3" type="ORF">A6P07_11555</name>
</gene>
<dbReference type="InterPro" id="IPR027417">
    <property type="entry name" value="P-loop_NTPase"/>
</dbReference>
<dbReference type="AlphaFoldDB" id="A0A1C2I6T5"/>
<evidence type="ECO:0000313" key="4">
    <source>
        <dbReference type="Proteomes" id="UP000094893"/>
    </source>
</evidence>
<feature type="domain" description="(+)RNA virus helicase C-terminal" evidence="2">
    <location>
        <begin position="28"/>
        <end position="105"/>
    </location>
</feature>
<dbReference type="Pfam" id="PF01443">
    <property type="entry name" value="Viral_helicase1"/>
    <property type="match status" value="1"/>
</dbReference>
<evidence type="ECO:0000256" key="1">
    <source>
        <dbReference type="SAM" id="MobiDB-lite"/>
    </source>
</evidence>
<feature type="region of interest" description="Disordered" evidence="1">
    <location>
        <begin position="1"/>
        <end position="36"/>
    </location>
</feature>
<accession>A0A1C2I6T5</accession>
<dbReference type="GO" id="GO:0005524">
    <property type="term" value="F:ATP binding"/>
    <property type="evidence" value="ECO:0007669"/>
    <property type="project" value="InterPro"/>
</dbReference>
<feature type="region of interest" description="Disordered" evidence="1">
    <location>
        <begin position="174"/>
        <end position="228"/>
    </location>
</feature>
<dbReference type="InterPro" id="IPR027351">
    <property type="entry name" value="(+)RNA_virus_helicase_core_dom"/>
</dbReference>
<evidence type="ECO:0000259" key="2">
    <source>
        <dbReference type="Pfam" id="PF01443"/>
    </source>
</evidence>
<dbReference type="Gene3D" id="3.40.50.300">
    <property type="entry name" value="P-loop containing nucleotide triphosphate hydrolases"/>
    <property type="match status" value="1"/>
</dbReference>
<feature type="compositionally biased region" description="Polar residues" evidence="1">
    <location>
        <begin position="187"/>
        <end position="202"/>
    </location>
</feature>
<proteinExistence type="predicted"/>
<dbReference type="Proteomes" id="UP000094893">
    <property type="component" value="Unassembled WGS sequence"/>
</dbReference>
<feature type="compositionally biased region" description="Polar residues" evidence="1">
    <location>
        <begin position="12"/>
        <end position="36"/>
    </location>
</feature>
<comment type="caution">
    <text evidence="3">The sequence shown here is derived from an EMBL/GenBank/DDBJ whole genome shotgun (WGS) entry which is preliminary data.</text>
</comment>
<dbReference type="Gene3D" id="2.30.30.940">
    <property type="match status" value="1"/>
</dbReference>
<evidence type="ECO:0000313" key="3">
    <source>
        <dbReference type="EMBL" id="OCX71709.1"/>
    </source>
</evidence>
<dbReference type="CDD" id="cd18809">
    <property type="entry name" value="SF1_C_RecD"/>
    <property type="match status" value="1"/>
</dbReference>